<dbReference type="InterPro" id="IPR059000">
    <property type="entry name" value="ATPase_P-type_domA"/>
</dbReference>
<comment type="subcellular location">
    <subcellularLocation>
        <location evidence="1">Cell membrane</location>
        <topology evidence="1">Multi-pass membrane protein</topology>
    </subcellularLocation>
</comment>
<dbReference type="SUPFAM" id="SSF81665">
    <property type="entry name" value="Calcium ATPase, transmembrane domain M"/>
    <property type="match status" value="1"/>
</dbReference>
<reference evidence="5 6" key="1">
    <citation type="journal article" date="2023" name="G3 (Bethesda)">
        <title>A chromosome-length genome assembly and annotation of blackberry (Rubus argutus, cv. 'Hillquist').</title>
        <authorList>
            <person name="Bruna T."/>
            <person name="Aryal R."/>
            <person name="Dudchenko O."/>
            <person name="Sargent D.J."/>
            <person name="Mead D."/>
            <person name="Buti M."/>
            <person name="Cavallini A."/>
            <person name="Hytonen T."/>
            <person name="Andres J."/>
            <person name="Pham M."/>
            <person name="Weisz D."/>
            <person name="Mascagni F."/>
            <person name="Usai G."/>
            <person name="Natali L."/>
            <person name="Bassil N."/>
            <person name="Fernandez G.E."/>
            <person name="Lomsadze A."/>
            <person name="Armour M."/>
            <person name="Olukolu B."/>
            <person name="Poorten T."/>
            <person name="Britton C."/>
            <person name="Davik J."/>
            <person name="Ashrafi H."/>
            <person name="Aiden E.L."/>
            <person name="Borodovsky M."/>
            <person name="Worthington M."/>
        </authorList>
    </citation>
    <scope>NUCLEOTIDE SEQUENCE [LARGE SCALE GENOMIC DNA]</scope>
    <source>
        <tissue evidence="5">Leaf</tissue>
    </source>
</reference>
<protein>
    <recommendedName>
        <fullName evidence="4">P-type ATPase A domain-containing protein</fullName>
    </recommendedName>
</protein>
<gene>
    <name evidence="5" type="ORF">M0R45_027524</name>
</gene>
<dbReference type="Gene3D" id="1.20.1110.10">
    <property type="entry name" value="Calcium-transporting ATPase, transmembrane domain"/>
    <property type="match status" value="1"/>
</dbReference>
<evidence type="ECO:0000313" key="6">
    <source>
        <dbReference type="Proteomes" id="UP001457282"/>
    </source>
</evidence>
<organism evidence="5 6">
    <name type="scientific">Rubus argutus</name>
    <name type="common">Southern blackberry</name>
    <dbReference type="NCBI Taxonomy" id="59490"/>
    <lineage>
        <taxon>Eukaryota</taxon>
        <taxon>Viridiplantae</taxon>
        <taxon>Streptophyta</taxon>
        <taxon>Embryophyta</taxon>
        <taxon>Tracheophyta</taxon>
        <taxon>Spermatophyta</taxon>
        <taxon>Magnoliopsida</taxon>
        <taxon>eudicotyledons</taxon>
        <taxon>Gunneridae</taxon>
        <taxon>Pentapetalae</taxon>
        <taxon>rosids</taxon>
        <taxon>fabids</taxon>
        <taxon>Rosales</taxon>
        <taxon>Rosaceae</taxon>
        <taxon>Rosoideae</taxon>
        <taxon>Rosoideae incertae sedis</taxon>
        <taxon>Rubus</taxon>
    </lineage>
</organism>
<feature type="transmembrane region" description="Helical" evidence="3">
    <location>
        <begin position="223"/>
        <end position="247"/>
    </location>
</feature>
<dbReference type="InterPro" id="IPR023298">
    <property type="entry name" value="ATPase_P-typ_TM_dom_sf"/>
</dbReference>
<dbReference type="GO" id="GO:1902600">
    <property type="term" value="P:proton transmembrane transport"/>
    <property type="evidence" value="ECO:0007669"/>
    <property type="project" value="TreeGrafter"/>
</dbReference>
<sequence>MEAVPGQSSKAAMELSELVRCPVKVQRCAGRVVQVELVVQIDQRDVVPGDIIIFEPRDLFPGDISLLSSKHLVVRYSTCKACCLINGTCEIFMSFFLSVQPILDSMITPCFLNNQASLTGESWTTEKIADIREDQSTPLLDLRNICFMGTNVVSGSGSGLVVSTGSKTYMSTMFSNIGKKKPPNDFEDGVRRISYVLVAVMLVVVTIIVIVDYTTSSALTENILFGVSVASALTPQMLPLIINTSLAKGAISMDRDRCIVKSLSAIQDMGSM</sequence>
<dbReference type="GO" id="GO:1990573">
    <property type="term" value="P:potassium ion import across plasma membrane"/>
    <property type="evidence" value="ECO:0007669"/>
    <property type="project" value="TreeGrafter"/>
</dbReference>
<evidence type="ECO:0000256" key="3">
    <source>
        <dbReference type="SAM" id="Phobius"/>
    </source>
</evidence>
<keyword evidence="2" id="KW-1003">Cell membrane</keyword>
<dbReference type="InterPro" id="IPR008250">
    <property type="entry name" value="ATPase_P-typ_transduc_dom_A_sf"/>
</dbReference>
<evidence type="ECO:0000256" key="2">
    <source>
        <dbReference type="ARBA" id="ARBA00022475"/>
    </source>
</evidence>
<dbReference type="InterPro" id="IPR050510">
    <property type="entry name" value="Cation_transp_ATPase_P-type"/>
</dbReference>
<dbReference type="GO" id="GO:0036376">
    <property type="term" value="P:sodium ion export across plasma membrane"/>
    <property type="evidence" value="ECO:0007669"/>
    <property type="project" value="TreeGrafter"/>
</dbReference>
<name>A0AAW1X0L3_RUBAR</name>
<evidence type="ECO:0000313" key="5">
    <source>
        <dbReference type="EMBL" id="KAK9930487.1"/>
    </source>
</evidence>
<keyword evidence="3" id="KW-0812">Transmembrane</keyword>
<dbReference type="SUPFAM" id="SSF81653">
    <property type="entry name" value="Calcium ATPase, transduction domain A"/>
    <property type="match status" value="2"/>
</dbReference>
<dbReference type="PANTHER" id="PTHR43294:SF21">
    <property type="entry name" value="CATION TRANSPORTING ATPASE"/>
    <property type="match status" value="1"/>
</dbReference>
<dbReference type="Gene3D" id="2.70.150.10">
    <property type="entry name" value="Calcium-transporting ATPase, cytoplasmic transduction domain A"/>
    <property type="match status" value="1"/>
</dbReference>
<feature type="domain" description="P-type ATPase A" evidence="4">
    <location>
        <begin position="114"/>
        <end position="174"/>
    </location>
</feature>
<dbReference type="GO" id="GO:0006883">
    <property type="term" value="P:intracellular sodium ion homeostasis"/>
    <property type="evidence" value="ECO:0007669"/>
    <property type="project" value="TreeGrafter"/>
</dbReference>
<dbReference type="GO" id="GO:0005886">
    <property type="term" value="C:plasma membrane"/>
    <property type="evidence" value="ECO:0007669"/>
    <property type="project" value="UniProtKB-SubCell"/>
</dbReference>
<keyword evidence="3" id="KW-0472">Membrane</keyword>
<keyword evidence="3" id="KW-1133">Transmembrane helix</keyword>
<dbReference type="AlphaFoldDB" id="A0AAW1X0L3"/>
<evidence type="ECO:0000256" key="1">
    <source>
        <dbReference type="ARBA" id="ARBA00004651"/>
    </source>
</evidence>
<keyword evidence="6" id="KW-1185">Reference proteome</keyword>
<dbReference type="GO" id="GO:0030007">
    <property type="term" value="P:intracellular potassium ion homeostasis"/>
    <property type="evidence" value="ECO:0007669"/>
    <property type="project" value="TreeGrafter"/>
</dbReference>
<evidence type="ECO:0000259" key="4">
    <source>
        <dbReference type="Pfam" id="PF00122"/>
    </source>
</evidence>
<dbReference type="EMBL" id="JBEDUW010000005">
    <property type="protein sequence ID" value="KAK9930487.1"/>
    <property type="molecule type" value="Genomic_DNA"/>
</dbReference>
<dbReference type="Pfam" id="PF00122">
    <property type="entry name" value="E1-E2_ATPase"/>
    <property type="match status" value="1"/>
</dbReference>
<dbReference type="GO" id="GO:0005391">
    <property type="term" value="F:P-type sodium:potassium-exchanging transporter activity"/>
    <property type="evidence" value="ECO:0007669"/>
    <property type="project" value="TreeGrafter"/>
</dbReference>
<feature type="transmembrane region" description="Helical" evidence="3">
    <location>
        <begin position="193"/>
        <end position="211"/>
    </location>
</feature>
<accession>A0AAW1X0L3</accession>
<dbReference type="PANTHER" id="PTHR43294">
    <property type="entry name" value="SODIUM/POTASSIUM-TRANSPORTING ATPASE SUBUNIT ALPHA"/>
    <property type="match status" value="1"/>
</dbReference>
<proteinExistence type="predicted"/>
<dbReference type="Proteomes" id="UP001457282">
    <property type="component" value="Unassembled WGS sequence"/>
</dbReference>
<comment type="caution">
    <text evidence="5">The sequence shown here is derived from an EMBL/GenBank/DDBJ whole genome shotgun (WGS) entry which is preliminary data.</text>
</comment>